<proteinExistence type="predicted"/>
<dbReference type="AlphaFoldDB" id="A0A7S3DZA6"/>
<evidence type="ECO:0000313" key="1">
    <source>
        <dbReference type="EMBL" id="CAE0010506.1"/>
    </source>
</evidence>
<accession>A0A7S3DZA6</accession>
<protein>
    <submittedName>
        <fullName evidence="1">Uncharacterized protein</fullName>
    </submittedName>
</protein>
<sequence length="219" mass="24914">MAEVGEKLKRSEGGEGFAMSYHRFPWSRERSPTPKDIQKLHALVSRAYADQKAAGGGGGGGLRFFFLSHTGIGMGVRNIPVMVACYHVIRSGAHRQLDRDLPLPGEAEEEEEDNRDILSLTRVLREGPKCLRIVQRCIAYFSPIGDMRRDYQRCREEFQNHQGIATKLLGLGYLQRYFYCICWAAFLLETANGEEEVADFTEWFASRAELSHLLENLRL</sequence>
<dbReference type="Gene3D" id="3.90.190.10">
    <property type="entry name" value="Protein tyrosine phosphatase superfamily"/>
    <property type="match status" value="1"/>
</dbReference>
<organism evidence="1">
    <name type="scientific">Chloropicon laureae</name>
    <dbReference type="NCBI Taxonomy" id="464258"/>
    <lineage>
        <taxon>Eukaryota</taxon>
        <taxon>Viridiplantae</taxon>
        <taxon>Chlorophyta</taxon>
        <taxon>Chloropicophyceae</taxon>
        <taxon>Chloropicales</taxon>
        <taxon>Chloropicaceae</taxon>
        <taxon>Chloropicon</taxon>
    </lineage>
</organism>
<reference evidence="1" key="1">
    <citation type="submission" date="2021-01" db="EMBL/GenBank/DDBJ databases">
        <authorList>
            <person name="Corre E."/>
            <person name="Pelletier E."/>
            <person name="Niang G."/>
            <person name="Scheremetjew M."/>
            <person name="Finn R."/>
            <person name="Kale V."/>
            <person name="Holt S."/>
            <person name="Cochrane G."/>
            <person name="Meng A."/>
            <person name="Brown T."/>
            <person name="Cohen L."/>
        </authorList>
    </citation>
    <scope>NUCLEOTIDE SEQUENCE</scope>
    <source>
        <strain evidence="1">RCC856</strain>
    </source>
</reference>
<gene>
    <name evidence="1" type="ORF">CLAU1311_LOCUS1217</name>
</gene>
<name>A0A7S3DZA6_9CHLO</name>
<dbReference type="EMBL" id="HBHU01001890">
    <property type="protein sequence ID" value="CAE0010506.1"/>
    <property type="molecule type" value="Transcribed_RNA"/>
</dbReference>
<dbReference type="InterPro" id="IPR029021">
    <property type="entry name" value="Prot-tyrosine_phosphatase-like"/>
</dbReference>